<dbReference type="Proteomes" id="UP000199019">
    <property type="component" value="Unassembled WGS sequence"/>
</dbReference>
<dbReference type="Gene3D" id="3.30.70.360">
    <property type="match status" value="1"/>
</dbReference>
<dbReference type="InterPro" id="IPR051458">
    <property type="entry name" value="Cyt/Met_Dipeptidase"/>
</dbReference>
<protein>
    <submittedName>
        <fullName evidence="5">Acetylornithine deacetylase/Succinyl-diaminopimelate desuccinylase</fullName>
    </submittedName>
</protein>
<evidence type="ECO:0000259" key="4">
    <source>
        <dbReference type="Pfam" id="PF07687"/>
    </source>
</evidence>
<name>A0A1H9XU23_9MICO</name>
<dbReference type="RefSeq" id="WP_245735986.1">
    <property type="nucleotide sequence ID" value="NZ_FOHB01000012.1"/>
</dbReference>
<dbReference type="NCBIfam" id="NF005914">
    <property type="entry name" value="PRK07907.1"/>
    <property type="match status" value="1"/>
</dbReference>
<evidence type="ECO:0000256" key="1">
    <source>
        <dbReference type="ARBA" id="ARBA00022670"/>
    </source>
</evidence>
<dbReference type="PANTHER" id="PTHR43270:SF12">
    <property type="entry name" value="SUCCINYL-DIAMINOPIMELATE DESUCCINYLASE"/>
    <property type="match status" value="1"/>
</dbReference>
<dbReference type="PANTHER" id="PTHR43270">
    <property type="entry name" value="BETA-ALA-HIS DIPEPTIDASE"/>
    <property type="match status" value="1"/>
</dbReference>
<keyword evidence="1" id="KW-0645">Protease</keyword>
<dbReference type="Gene3D" id="3.40.630.10">
    <property type="entry name" value="Zn peptidases"/>
    <property type="match status" value="1"/>
</dbReference>
<dbReference type="SUPFAM" id="SSF53187">
    <property type="entry name" value="Zn-dependent exopeptidases"/>
    <property type="match status" value="1"/>
</dbReference>
<dbReference type="GO" id="GO:0006508">
    <property type="term" value="P:proteolysis"/>
    <property type="evidence" value="ECO:0007669"/>
    <property type="project" value="UniProtKB-KW"/>
</dbReference>
<dbReference type="EMBL" id="FOHB01000012">
    <property type="protein sequence ID" value="SES49173.1"/>
    <property type="molecule type" value="Genomic_DNA"/>
</dbReference>
<reference evidence="6" key="1">
    <citation type="submission" date="2016-10" db="EMBL/GenBank/DDBJ databases">
        <authorList>
            <person name="Varghese N."/>
            <person name="Submissions S."/>
        </authorList>
    </citation>
    <scope>NUCLEOTIDE SEQUENCE [LARGE SCALE GENOMIC DNA]</scope>
    <source>
        <strain evidence="6">CGMCC 1.6963</strain>
    </source>
</reference>
<dbReference type="InterPro" id="IPR011650">
    <property type="entry name" value="Peptidase_M20_dimer"/>
</dbReference>
<sequence length="464" mass="48846">MTGAHDLRAALARAVHDGMPRARADLEDLVAFRSVANPEIEPADECHHAAALVASLLVEEGFTDVDQLPAPDGSTAVVARSAAPPGAPTVLLYSHYDVVPAGDPQAWETPPWQLTERDGRWYARGSADCKGNFVASLLALRALAHVCGEWPVGVAVLCEGSEEQSSGGTEALVRERPELVRCDALVLADTGNVELGLPTVTTSLRGTGSVLVTVRTMERPAHSGMYGGAVPDALQALLMTLATLRDETGETTVDGLDHHGTWQGAPLDEERLRADAALLEGVDPLPGRDAGPADLLWARPAATVLAIDCPPVSQVTAAVQGEARAVVNLRVPAGTDAAHAQQLLTDHLVRHTPFGAHVDVRPVSLGQPFEARTDGPAYRAMTRAMRDAFGRDVVTTGQGGSIPLATALAELLPDTEILLLGVEEPGCRIHGPNESVDPDELRRTALAQALFLADLGGLLEGDDR</sequence>
<evidence type="ECO:0000313" key="6">
    <source>
        <dbReference type="Proteomes" id="UP000199019"/>
    </source>
</evidence>
<accession>A0A1H9XU23</accession>
<dbReference type="Pfam" id="PF01546">
    <property type="entry name" value="Peptidase_M20"/>
    <property type="match status" value="1"/>
</dbReference>
<keyword evidence="6" id="KW-1185">Reference proteome</keyword>
<dbReference type="InterPro" id="IPR002933">
    <property type="entry name" value="Peptidase_M20"/>
</dbReference>
<evidence type="ECO:0000256" key="3">
    <source>
        <dbReference type="ARBA" id="ARBA00022801"/>
    </source>
</evidence>
<dbReference type="GO" id="GO:0008233">
    <property type="term" value="F:peptidase activity"/>
    <property type="evidence" value="ECO:0007669"/>
    <property type="project" value="UniProtKB-KW"/>
</dbReference>
<evidence type="ECO:0000256" key="2">
    <source>
        <dbReference type="ARBA" id="ARBA00022723"/>
    </source>
</evidence>
<gene>
    <name evidence="5" type="ORF">SAMN05216199_0287</name>
</gene>
<evidence type="ECO:0000313" key="5">
    <source>
        <dbReference type="EMBL" id="SES49173.1"/>
    </source>
</evidence>
<dbReference type="STRING" id="587636.SAMN05216199_0287"/>
<dbReference type="AlphaFoldDB" id="A0A1H9XU23"/>
<organism evidence="5 6">
    <name type="scientific">Pedococcus cremeus</name>
    <dbReference type="NCBI Taxonomy" id="587636"/>
    <lineage>
        <taxon>Bacteria</taxon>
        <taxon>Bacillati</taxon>
        <taxon>Actinomycetota</taxon>
        <taxon>Actinomycetes</taxon>
        <taxon>Micrococcales</taxon>
        <taxon>Intrasporangiaceae</taxon>
        <taxon>Pedococcus</taxon>
    </lineage>
</organism>
<dbReference type="GO" id="GO:0046872">
    <property type="term" value="F:metal ion binding"/>
    <property type="evidence" value="ECO:0007669"/>
    <property type="project" value="UniProtKB-KW"/>
</dbReference>
<feature type="domain" description="Peptidase M20 dimerisation" evidence="4">
    <location>
        <begin position="208"/>
        <end position="353"/>
    </location>
</feature>
<dbReference type="InterPro" id="IPR001261">
    <property type="entry name" value="ArgE/DapE_CS"/>
</dbReference>
<keyword evidence="2" id="KW-0479">Metal-binding</keyword>
<dbReference type="Pfam" id="PF07687">
    <property type="entry name" value="M20_dimer"/>
    <property type="match status" value="1"/>
</dbReference>
<keyword evidence="3" id="KW-0378">Hydrolase</keyword>
<proteinExistence type="predicted"/>
<dbReference type="PROSITE" id="PS00758">
    <property type="entry name" value="ARGE_DAPE_CPG2_1"/>
    <property type="match status" value="1"/>
</dbReference>